<evidence type="ECO:0000313" key="2">
    <source>
        <dbReference type="EMBL" id="SMX31143.1"/>
    </source>
</evidence>
<reference evidence="3" key="1">
    <citation type="submission" date="2017-05" db="EMBL/GenBank/DDBJ databases">
        <authorList>
            <person name="Rodrigo-Torres L."/>
            <person name="Arahal R. D."/>
            <person name="Lucena T."/>
        </authorList>
    </citation>
    <scope>NUCLEOTIDE SEQUENCE [LARGE SCALE GENOMIC DNA]</scope>
    <source>
        <strain evidence="3">CECT 8868</strain>
    </source>
</reference>
<dbReference type="AlphaFoldDB" id="A0A238JL71"/>
<dbReference type="RefSeq" id="WP_093994706.1">
    <property type="nucleotide sequence ID" value="NZ_FXYD01000001.1"/>
</dbReference>
<accession>A0A238JL71</accession>
<evidence type="ECO:0000313" key="3">
    <source>
        <dbReference type="Proteomes" id="UP000203464"/>
    </source>
</evidence>
<feature type="signal peptide" evidence="1">
    <location>
        <begin position="1"/>
        <end position="19"/>
    </location>
</feature>
<gene>
    <name evidence="2" type="ORF">OCA8868_00212</name>
</gene>
<keyword evidence="1" id="KW-0732">Signal</keyword>
<dbReference type="OrthoDB" id="8673316at2"/>
<dbReference type="EMBL" id="FXYD01000001">
    <property type="protein sequence ID" value="SMX31143.1"/>
    <property type="molecule type" value="Genomic_DNA"/>
</dbReference>
<keyword evidence="3" id="KW-1185">Reference proteome</keyword>
<feature type="chain" id="PRO_5012104828" evidence="1">
    <location>
        <begin position="20"/>
        <end position="256"/>
    </location>
</feature>
<protein>
    <submittedName>
        <fullName evidence="2">Uncharacterized protein</fullName>
    </submittedName>
</protein>
<organism evidence="2 3">
    <name type="scientific">Octadecabacter ascidiaceicola</name>
    <dbReference type="NCBI Taxonomy" id="1655543"/>
    <lineage>
        <taxon>Bacteria</taxon>
        <taxon>Pseudomonadati</taxon>
        <taxon>Pseudomonadota</taxon>
        <taxon>Alphaproteobacteria</taxon>
        <taxon>Rhodobacterales</taxon>
        <taxon>Roseobacteraceae</taxon>
        <taxon>Octadecabacter</taxon>
    </lineage>
</organism>
<sequence>MRRVLLTAFTTLWGATAQADPVTFDGRIGPYDIEAELTRDADGLVGRYRYAGRDTWLELAGEVFAQEVMTLSEQVDGETTGTFFLEVEGEQLEGYWVNETTEFAAQLSSSSASVASLLDPVTVPQVNSSVTGQYFVGSHWVNTMWAPNYEVAFNGGDVNVVRVSSDLIYVRFEFIVGPTYHFAFFEGFARQSDETTYIHDAVLEGSDEPCRLVFTFEEAALSIEDHDNGFACQFGMRAHANFDLIKVSDIAEFEER</sequence>
<evidence type="ECO:0000256" key="1">
    <source>
        <dbReference type="SAM" id="SignalP"/>
    </source>
</evidence>
<name>A0A238JL71_9RHOB</name>
<proteinExistence type="predicted"/>
<dbReference type="Proteomes" id="UP000203464">
    <property type="component" value="Unassembled WGS sequence"/>
</dbReference>